<dbReference type="PROSITE" id="PS50110">
    <property type="entry name" value="RESPONSE_REGULATORY"/>
    <property type="match status" value="1"/>
</dbReference>
<dbReference type="SUPFAM" id="SSF52172">
    <property type="entry name" value="CheY-like"/>
    <property type="match status" value="1"/>
</dbReference>
<dbReference type="OrthoDB" id="9804019at2"/>
<keyword evidence="9" id="KW-1185">Reference proteome</keyword>
<protein>
    <submittedName>
        <fullName evidence="8">DNA-binding NtrC family response regulator</fullName>
    </submittedName>
</protein>
<feature type="domain" description="Response regulatory" evidence="7">
    <location>
        <begin position="2"/>
        <end position="121"/>
    </location>
</feature>
<gene>
    <name evidence="8" type="ORF">DFR29_1058</name>
</gene>
<keyword evidence="1" id="KW-0547">Nucleotide-binding</keyword>
<evidence type="ECO:0000256" key="5">
    <source>
        <dbReference type="PROSITE-ProRule" id="PRU00169"/>
    </source>
</evidence>
<dbReference type="RefSeq" id="WP_133818351.1">
    <property type="nucleotide sequence ID" value="NZ_SNZH01000005.1"/>
</dbReference>
<evidence type="ECO:0000256" key="1">
    <source>
        <dbReference type="ARBA" id="ARBA00022741"/>
    </source>
</evidence>
<dbReference type="EMBL" id="SNZH01000005">
    <property type="protein sequence ID" value="TDR44827.1"/>
    <property type="molecule type" value="Genomic_DNA"/>
</dbReference>
<keyword evidence="8" id="KW-0238">DNA-binding</keyword>
<dbReference type="InterPro" id="IPR058031">
    <property type="entry name" value="AAA_lid_NorR"/>
</dbReference>
<dbReference type="SMART" id="SM00448">
    <property type="entry name" value="REC"/>
    <property type="match status" value="1"/>
</dbReference>
<reference evidence="8 9" key="1">
    <citation type="submission" date="2019-03" db="EMBL/GenBank/DDBJ databases">
        <title>Genomic Encyclopedia of Type Strains, Phase IV (KMG-IV): sequencing the most valuable type-strain genomes for metagenomic binning, comparative biology and taxonomic classification.</title>
        <authorList>
            <person name="Goeker M."/>
        </authorList>
    </citation>
    <scope>NUCLEOTIDE SEQUENCE [LARGE SCALE GENOMIC DNA]</scope>
    <source>
        <strain evidence="8 9">DSM 21667</strain>
    </source>
</reference>
<proteinExistence type="predicted"/>
<dbReference type="Gene3D" id="3.40.50.300">
    <property type="entry name" value="P-loop containing nucleotide triphosphate hydrolases"/>
    <property type="match status" value="1"/>
</dbReference>
<dbReference type="AlphaFoldDB" id="A0A4R6YZZ7"/>
<dbReference type="SUPFAM" id="SSF52540">
    <property type="entry name" value="P-loop containing nucleoside triphosphate hydrolases"/>
    <property type="match status" value="1"/>
</dbReference>
<dbReference type="SMART" id="SM00382">
    <property type="entry name" value="AAA"/>
    <property type="match status" value="1"/>
</dbReference>
<sequence>MTILIVDDDESILTTLRVLLKSEGMSCIACRSPAEAVAAARREACQLALVDLNYVEDTTSGKEGLALIASLREVIEDLPIIAMTGWGTIGIAVEAMQRGAVDFVEKPWENNRLLSTIRTQLALRAAQGRERKLTAENALLRQQGSGGKLISRSAEMDQLLSMARRVAQSAMPILITGENGTGKSLLASYIHQHSSRATAPFISVNMGAISESTFESEMFGHTKGAYTDAKSERVGRVELADQGTLFLDEIANLPLTQQAKILRLLEERSYEKLGSSFTKHASVRFISATNANLDSLVAERNFRQDLLYRLNGVTLNMPALRQRREDILLLAEGFLQRACQHYNSPARAFSAGARAALENYAWPGNIRELQHVVERSVLLAQQAQIGEHDLQLDTRAAPVQSTDDEFDGMTLRHAEVALIRRSLARHDGNAAVAAKELGISRSALYRRLGKREPV</sequence>
<dbReference type="Pfam" id="PF00072">
    <property type="entry name" value="Response_reg"/>
    <property type="match status" value="1"/>
</dbReference>
<dbReference type="InterPro" id="IPR027417">
    <property type="entry name" value="P-loop_NTPase"/>
</dbReference>
<dbReference type="CDD" id="cd00009">
    <property type="entry name" value="AAA"/>
    <property type="match status" value="1"/>
</dbReference>
<dbReference type="InterPro" id="IPR009057">
    <property type="entry name" value="Homeodomain-like_sf"/>
</dbReference>
<dbReference type="Pfam" id="PF25601">
    <property type="entry name" value="AAA_lid_14"/>
    <property type="match status" value="1"/>
</dbReference>
<comment type="caution">
    <text evidence="8">The sequence shown here is derived from an EMBL/GenBank/DDBJ whole genome shotgun (WGS) entry which is preliminary data.</text>
</comment>
<feature type="domain" description="Sigma-54 factor interaction" evidence="6">
    <location>
        <begin position="149"/>
        <end position="378"/>
    </location>
</feature>
<dbReference type="Gene3D" id="3.40.50.2300">
    <property type="match status" value="1"/>
</dbReference>
<dbReference type="PROSITE" id="PS00688">
    <property type="entry name" value="SIGMA54_INTERACT_3"/>
    <property type="match status" value="1"/>
</dbReference>
<feature type="modified residue" description="4-aspartylphosphate" evidence="5">
    <location>
        <position position="51"/>
    </location>
</feature>
<dbReference type="InterPro" id="IPR001789">
    <property type="entry name" value="Sig_transdc_resp-reg_receiver"/>
</dbReference>
<organism evidence="8 9">
    <name type="scientific">Tahibacter aquaticus</name>
    <dbReference type="NCBI Taxonomy" id="520092"/>
    <lineage>
        <taxon>Bacteria</taxon>
        <taxon>Pseudomonadati</taxon>
        <taxon>Pseudomonadota</taxon>
        <taxon>Gammaproteobacteria</taxon>
        <taxon>Lysobacterales</taxon>
        <taxon>Rhodanobacteraceae</taxon>
        <taxon>Tahibacter</taxon>
    </lineage>
</organism>
<dbReference type="GO" id="GO:0006355">
    <property type="term" value="P:regulation of DNA-templated transcription"/>
    <property type="evidence" value="ECO:0007669"/>
    <property type="project" value="InterPro"/>
</dbReference>
<dbReference type="FunFam" id="3.40.50.300:FF:000006">
    <property type="entry name" value="DNA-binding transcriptional regulator NtrC"/>
    <property type="match status" value="1"/>
</dbReference>
<dbReference type="Gene3D" id="1.10.10.60">
    <property type="entry name" value="Homeodomain-like"/>
    <property type="match status" value="1"/>
</dbReference>
<evidence type="ECO:0000256" key="2">
    <source>
        <dbReference type="ARBA" id="ARBA00022840"/>
    </source>
</evidence>
<dbReference type="Gene3D" id="1.10.8.60">
    <property type="match status" value="1"/>
</dbReference>
<keyword evidence="5" id="KW-0597">Phosphoprotein</keyword>
<dbReference type="GO" id="GO:0043565">
    <property type="term" value="F:sequence-specific DNA binding"/>
    <property type="evidence" value="ECO:0007669"/>
    <property type="project" value="InterPro"/>
</dbReference>
<accession>A0A4R6YZZ7</accession>
<dbReference type="PRINTS" id="PR01590">
    <property type="entry name" value="HTHFIS"/>
</dbReference>
<dbReference type="Proteomes" id="UP000295293">
    <property type="component" value="Unassembled WGS sequence"/>
</dbReference>
<dbReference type="PROSITE" id="PS50045">
    <property type="entry name" value="SIGMA54_INTERACT_4"/>
    <property type="match status" value="1"/>
</dbReference>
<dbReference type="Pfam" id="PF00158">
    <property type="entry name" value="Sigma54_activat"/>
    <property type="match status" value="1"/>
</dbReference>
<name>A0A4R6YZZ7_9GAMM</name>
<evidence type="ECO:0000259" key="7">
    <source>
        <dbReference type="PROSITE" id="PS50110"/>
    </source>
</evidence>
<evidence type="ECO:0000313" key="8">
    <source>
        <dbReference type="EMBL" id="TDR44827.1"/>
    </source>
</evidence>
<dbReference type="InterPro" id="IPR011006">
    <property type="entry name" value="CheY-like_superfamily"/>
</dbReference>
<dbReference type="InterPro" id="IPR002078">
    <property type="entry name" value="Sigma_54_int"/>
</dbReference>
<keyword evidence="2" id="KW-0067">ATP-binding</keyword>
<keyword evidence="4" id="KW-0804">Transcription</keyword>
<dbReference type="InterPro" id="IPR025944">
    <property type="entry name" value="Sigma_54_int_dom_CS"/>
</dbReference>
<dbReference type="Pfam" id="PF02954">
    <property type="entry name" value="HTH_8"/>
    <property type="match status" value="1"/>
</dbReference>
<dbReference type="PANTHER" id="PTHR32071">
    <property type="entry name" value="TRANSCRIPTIONAL REGULATORY PROTEIN"/>
    <property type="match status" value="1"/>
</dbReference>
<keyword evidence="3" id="KW-0805">Transcription regulation</keyword>
<dbReference type="InterPro" id="IPR003593">
    <property type="entry name" value="AAA+_ATPase"/>
</dbReference>
<dbReference type="GO" id="GO:0000160">
    <property type="term" value="P:phosphorelay signal transduction system"/>
    <property type="evidence" value="ECO:0007669"/>
    <property type="project" value="InterPro"/>
</dbReference>
<evidence type="ECO:0000313" key="9">
    <source>
        <dbReference type="Proteomes" id="UP000295293"/>
    </source>
</evidence>
<evidence type="ECO:0000259" key="6">
    <source>
        <dbReference type="PROSITE" id="PS50045"/>
    </source>
</evidence>
<evidence type="ECO:0000256" key="4">
    <source>
        <dbReference type="ARBA" id="ARBA00023163"/>
    </source>
</evidence>
<dbReference type="InterPro" id="IPR002197">
    <property type="entry name" value="HTH_Fis"/>
</dbReference>
<dbReference type="PANTHER" id="PTHR32071:SF57">
    <property type="entry name" value="C4-DICARBOXYLATE TRANSPORT TRANSCRIPTIONAL REGULATORY PROTEIN DCTD"/>
    <property type="match status" value="1"/>
</dbReference>
<dbReference type="SUPFAM" id="SSF46689">
    <property type="entry name" value="Homeodomain-like"/>
    <property type="match status" value="1"/>
</dbReference>
<dbReference type="GO" id="GO:0005524">
    <property type="term" value="F:ATP binding"/>
    <property type="evidence" value="ECO:0007669"/>
    <property type="project" value="UniProtKB-KW"/>
</dbReference>
<evidence type="ECO:0000256" key="3">
    <source>
        <dbReference type="ARBA" id="ARBA00023015"/>
    </source>
</evidence>